<comment type="similarity">
    <text evidence="1 2">Belongs to the DTD family.</text>
</comment>
<dbReference type="Proteomes" id="UP000018890">
    <property type="component" value="Unassembled WGS sequence"/>
</dbReference>
<reference evidence="3" key="1">
    <citation type="journal article" date="2014" name="Genome Announc.">
        <title>Draft Genome Sequences of Three Alkaliphilic Bacillus Strains, Bacillus wakoensis JCM 9140T, Bacillus akibai JCM 9157T, and Bacillus hemicellulosilyticus JCM 9152T.</title>
        <authorList>
            <person name="Yuki M."/>
            <person name="Oshima K."/>
            <person name="Suda W."/>
            <person name="Oshida Y."/>
            <person name="Kitamura K."/>
            <person name="Iida T."/>
            <person name="Hattori M."/>
            <person name="Ohkuma M."/>
        </authorList>
    </citation>
    <scope>NUCLEOTIDE SEQUENCE [LARGE SCALE GENOMIC DNA]</scope>
    <source>
        <strain evidence="3">JCM 9140</strain>
    </source>
</reference>
<sequence>MRVVLQRTKQSSVTVDGEVVGQIQKGLTLLVGITHEDTNDDVDYVADKIVNLRIFEDEEGKMNHSLLDVEGQILSISQFTLYGDCRKGRRPNFMNAAKPEAAKELYNYFNDVLRTKGIDVQTGKFGAMMDVELVNDGPVTLIVESK</sequence>
<dbReference type="PANTHER" id="PTHR10472">
    <property type="entry name" value="D-TYROSYL-TRNA TYR DEACYLASE"/>
    <property type="match status" value="1"/>
</dbReference>
<protein>
    <recommendedName>
        <fullName evidence="2">D-aminoacyl-tRNA deacylase</fullName>
        <shortName evidence="2">DTD</shortName>
        <ecNumber evidence="2">3.1.1.96</ecNumber>
    </recommendedName>
    <alternativeName>
        <fullName evidence="2">Gly-tRNA(Ala) deacylase</fullName>
        <ecNumber evidence="2">3.1.1.-</ecNumber>
    </alternativeName>
</protein>
<dbReference type="GO" id="GO:0019478">
    <property type="term" value="P:D-amino acid catabolic process"/>
    <property type="evidence" value="ECO:0007669"/>
    <property type="project" value="UniProtKB-UniRule"/>
</dbReference>
<evidence type="ECO:0000313" key="3">
    <source>
        <dbReference type="EMBL" id="GAE26702.1"/>
    </source>
</evidence>
<organism evidence="3 4">
    <name type="scientific">Halalkalibacter wakoensis JCM 9140</name>
    <dbReference type="NCBI Taxonomy" id="1236970"/>
    <lineage>
        <taxon>Bacteria</taxon>
        <taxon>Bacillati</taxon>
        <taxon>Bacillota</taxon>
        <taxon>Bacilli</taxon>
        <taxon>Bacillales</taxon>
        <taxon>Bacillaceae</taxon>
        <taxon>Halalkalibacter</taxon>
    </lineage>
</organism>
<accession>W4Q3Y7</accession>
<comment type="domain">
    <text evidence="2">A Gly-cisPro motif from one monomer fits into the active site of the other monomer to allow specific chiral rejection of L-amino acids.</text>
</comment>
<name>W4Q3Y7_9BACI</name>
<dbReference type="PANTHER" id="PTHR10472:SF5">
    <property type="entry name" value="D-AMINOACYL-TRNA DEACYLASE 1"/>
    <property type="match status" value="1"/>
</dbReference>
<comment type="caution">
    <text evidence="3">The sequence shown here is derived from an EMBL/GenBank/DDBJ whole genome shotgun (WGS) entry which is preliminary data.</text>
</comment>
<dbReference type="Gene3D" id="3.50.80.10">
    <property type="entry name" value="D-tyrosyl-tRNA(Tyr) deacylase"/>
    <property type="match status" value="1"/>
</dbReference>
<dbReference type="InterPro" id="IPR003732">
    <property type="entry name" value="Daa-tRNA_deacyls_DTD"/>
</dbReference>
<dbReference type="GO" id="GO:0051500">
    <property type="term" value="F:D-tyrosyl-tRNA(Tyr) deacylase activity"/>
    <property type="evidence" value="ECO:0007669"/>
    <property type="project" value="TreeGrafter"/>
</dbReference>
<dbReference type="EC" id="3.1.1.-" evidence="2"/>
<dbReference type="Pfam" id="PF02580">
    <property type="entry name" value="Tyr_Deacylase"/>
    <property type="match status" value="1"/>
</dbReference>
<dbReference type="EC" id="3.1.1.96" evidence="2"/>
<dbReference type="GO" id="GO:0000049">
    <property type="term" value="F:tRNA binding"/>
    <property type="evidence" value="ECO:0007669"/>
    <property type="project" value="UniProtKB-UniRule"/>
</dbReference>
<proteinExistence type="inferred from homology"/>
<dbReference type="InterPro" id="IPR023509">
    <property type="entry name" value="DTD-like_sf"/>
</dbReference>
<keyword evidence="2" id="KW-0378">Hydrolase</keyword>
<keyword evidence="2" id="KW-0694">RNA-binding</keyword>
<dbReference type="AlphaFoldDB" id="W4Q3Y7"/>
<evidence type="ECO:0000313" key="4">
    <source>
        <dbReference type="Proteomes" id="UP000018890"/>
    </source>
</evidence>
<dbReference type="HAMAP" id="MF_00518">
    <property type="entry name" value="Deacylase_Dtd"/>
    <property type="match status" value="1"/>
</dbReference>
<dbReference type="STRING" id="1236970.JCM9140_2789"/>
<evidence type="ECO:0000256" key="1">
    <source>
        <dbReference type="ARBA" id="ARBA00009673"/>
    </source>
</evidence>
<comment type="subunit">
    <text evidence="2">Homodimer.</text>
</comment>
<comment type="catalytic activity">
    <reaction evidence="2">
        <text>a D-aminoacyl-tRNA + H2O = a tRNA + a D-alpha-amino acid + H(+)</text>
        <dbReference type="Rhea" id="RHEA:13953"/>
        <dbReference type="Rhea" id="RHEA-COMP:10123"/>
        <dbReference type="Rhea" id="RHEA-COMP:10124"/>
        <dbReference type="ChEBI" id="CHEBI:15377"/>
        <dbReference type="ChEBI" id="CHEBI:15378"/>
        <dbReference type="ChEBI" id="CHEBI:59871"/>
        <dbReference type="ChEBI" id="CHEBI:78442"/>
        <dbReference type="ChEBI" id="CHEBI:79333"/>
        <dbReference type="EC" id="3.1.1.96"/>
    </reaction>
</comment>
<dbReference type="RefSeq" id="WP_034746832.1">
    <property type="nucleotide sequence ID" value="NZ_BAUT01000030.1"/>
</dbReference>
<dbReference type="EMBL" id="BAUT01000030">
    <property type="protein sequence ID" value="GAE26702.1"/>
    <property type="molecule type" value="Genomic_DNA"/>
</dbReference>
<comment type="catalytic activity">
    <reaction evidence="2">
        <text>glycyl-tRNA(Ala) + H2O = tRNA(Ala) + glycine + H(+)</text>
        <dbReference type="Rhea" id="RHEA:53744"/>
        <dbReference type="Rhea" id="RHEA-COMP:9657"/>
        <dbReference type="Rhea" id="RHEA-COMP:13640"/>
        <dbReference type="ChEBI" id="CHEBI:15377"/>
        <dbReference type="ChEBI" id="CHEBI:15378"/>
        <dbReference type="ChEBI" id="CHEBI:57305"/>
        <dbReference type="ChEBI" id="CHEBI:78442"/>
        <dbReference type="ChEBI" id="CHEBI:78522"/>
    </reaction>
</comment>
<dbReference type="NCBIfam" id="TIGR00256">
    <property type="entry name" value="D-aminoacyl-tRNA deacylase"/>
    <property type="match status" value="1"/>
</dbReference>
<dbReference type="CDD" id="cd00563">
    <property type="entry name" value="Dtyr_deacylase"/>
    <property type="match status" value="1"/>
</dbReference>
<keyword evidence="2" id="KW-0820">tRNA-binding</keyword>
<comment type="function">
    <text evidence="2">An aminoacyl-tRNA editing enzyme that deacylates mischarged D-aminoacyl-tRNAs. Also deacylates mischarged glycyl-tRNA(Ala), protecting cells against glycine mischarging by AlaRS. Acts via tRNA-based rather than protein-based catalysis; rejects L-amino acids rather than detecting D-amino acids in the active site. By recycling D-aminoacyl-tRNA to D-amino acids and free tRNA molecules, this enzyme counteracts the toxicity associated with the formation of D-aminoacyl-tRNA entities in vivo and helps enforce protein L-homochirality.</text>
</comment>
<feature type="short sequence motif" description="Gly-cisPro motif, important for rejection of L-amino acids" evidence="2">
    <location>
        <begin position="137"/>
        <end position="138"/>
    </location>
</feature>
<dbReference type="SUPFAM" id="SSF69500">
    <property type="entry name" value="DTD-like"/>
    <property type="match status" value="1"/>
</dbReference>
<dbReference type="OrthoDB" id="9801395at2"/>
<evidence type="ECO:0000256" key="2">
    <source>
        <dbReference type="HAMAP-Rule" id="MF_00518"/>
    </source>
</evidence>
<dbReference type="FunFam" id="3.50.80.10:FF:000001">
    <property type="entry name" value="D-aminoacyl-tRNA deacylase"/>
    <property type="match status" value="1"/>
</dbReference>
<dbReference type="GO" id="GO:0043908">
    <property type="term" value="F:Ser(Gly)-tRNA(Ala) hydrolase activity"/>
    <property type="evidence" value="ECO:0007669"/>
    <property type="project" value="UniProtKB-UniRule"/>
</dbReference>
<comment type="subcellular location">
    <subcellularLocation>
        <location evidence="2">Cytoplasm</location>
    </subcellularLocation>
</comment>
<keyword evidence="4" id="KW-1185">Reference proteome</keyword>
<gene>
    <name evidence="2" type="primary">dtd</name>
    <name evidence="3" type="ORF">JCM9140_2789</name>
</gene>
<keyword evidence="2" id="KW-0963">Cytoplasm</keyword>
<dbReference type="GO" id="GO:0106026">
    <property type="term" value="F:Gly-tRNA(Ala) deacylase activity"/>
    <property type="evidence" value="ECO:0007669"/>
    <property type="project" value="UniProtKB-UniRule"/>
</dbReference>
<dbReference type="GO" id="GO:0005737">
    <property type="term" value="C:cytoplasm"/>
    <property type="evidence" value="ECO:0007669"/>
    <property type="project" value="UniProtKB-SubCell"/>
</dbReference>